<proteinExistence type="inferred from homology"/>
<evidence type="ECO:0000256" key="12">
    <source>
        <dbReference type="ARBA" id="ARBA00031158"/>
    </source>
</evidence>
<evidence type="ECO:0000313" key="17">
    <source>
        <dbReference type="Proteomes" id="UP000478148"/>
    </source>
</evidence>
<reference evidence="16 17" key="1">
    <citation type="submission" date="2020-02" db="EMBL/GenBank/DDBJ databases">
        <title>Draft Genome Sequence of Verrucosispora sp. Strain CWR15, Isolated from Gulf of Mexico Sponge.</title>
        <authorList>
            <person name="Kennedy S.J."/>
            <person name="Cella E."/>
            <person name="Azarian T."/>
            <person name="Baker B.J."/>
            <person name="Shaw L.N."/>
        </authorList>
    </citation>
    <scope>NUCLEOTIDE SEQUENCE [LARGE SCALE GENOMIC DNA]</scope>
    <source>
        <strain evidence="16 17">CWR15</strain>
    </source>
</reference>
<dbReference type="Proteomes" id="UP000478148">
    <property type="component" value="Unassembled WGS sequence"/>
</dbReference>
<keyword evidence="6" id="KW-0285">Flavoprotein</keyword>
<dbReference type="PANTHER" id="PTHR42802:SF1">
    <property type="entry name" value="L-ORNITHINE N(5)-MONOOXYGENASE"/>
    <property type="match status" value="1"/>
</dbReference>
<evidence type="ECO:0000256" key="13">
    <source>
        <dbReference type="ARBA" id="ARBA00032493"/>
    </source>
</evidence>
<dbReference type="PANTHER" id="PTHR42802">
    <property type="entry name" value="MONOOXYGENASE"/>
    <property type="match status" value="1"/>
</dbReference>
<comment type="catalytic activity">
    <reaction evidence="15">
        <text>L-lysine + NADPH + O2 = N(6)-hydroxy-L-lysine + NADP(+) + H2O</text>
        <dbReference type="Rhea" id="RHEA:23228"/>
        <dbReference type="ChEBI" id="CHEBI:15377"/>
        <dbReference type="ChEBI" id="CHEBI:15379"/>
        <dbReference type="ChEBI" id="CHEBI:32551"/>
        <dbReference type="ChEBI" id="CHEBI:57783"/>
        <dbReference type="ChEBI" id="CHEBI:57820"/>
        <dbReference type="ChEBI" id="CHEBI:58349"/>
        <dbReference type="EC" id="1.14.13.59"/>
    </reaction>
</comment>
<dbReference type="EC" id="1.14.13.59" evidence="4"/>
<accession>A0A6M1LA91</accession>
<dbReference type="AlphaFoldDB" id="A0A6M1LA91"/>
<protein>
    <recommendedName>
        <fullName evidence="5">L-lysine N6-monooxygenase MbtG</fullName>
        <ecNumber evidence="4">1.14.13.59</ecNumber>
    </recommendedName>
    <alternativeName>
        <fullName evidence="14">Lysine 6-N-hydroxylase</fullName>
    </alternativeName>
    <alternativeName>
        <fullName evidence="13">Lysine N6-hydroxylase</fullName>
    </alternativeName>
    <alternativeName>
        <fullName evidence="11">Lysine-N-oxygenase</fullName>
    </alternativeName>
    <alternativeName>
        <fullName evidence="12">Mycobactin synthase protein G</fullName>
    </alternativeName>
</protein>
<gene>
    <name evidence="16" type="ORF">ENC19_22480</name>
</gene>
<dbReference type="Pfam" id="PF13434">
    <property type="entry name" value="Lys_Orn_oxgnase"/>
    <property type="match status" value="1"/>
</dbReference>
<comment type="pathway">
    <text evidence="2">Siderophore biosynthesis.</text>
</comment>
<keyword evidence="7" id="KW-0274">FAD</keyword>
<evidence type="ECO:0000256" key="6">
    <source>
        <dbReference type="ARBA" id="ARBA00022630"/>
    </source>
</evidence>
<sequence length="448" mass="50515">MTNREHEIYDVVGIGFGPSNLSLSIALEERARDEPERALSNHFFERQPRFGWHRDMLLPSATMQISFLKDLVTFRNPTSSFSFISFLHAAGRLSQFVNNQDFFPTRQEFHQYLEWAQSRVAGRVSYGSAVTSLRLAPVDPTARPDRLRLTVADVTGQVSRVVEARNVVISTGLVPKMLDGVTSDERVWHSSEFLQKFRRMDPRELRRVAVVGAGQSAAEITRFLYDELPHAQVSAIIPSYGYSIADATPFANQIFDPRAVDHYYFGSDQTREAFWRYHRNTNYAVVDDEVIRDLYRRAYDDEVRGVDRLHFLNLTRVDAVKRSGAETRVLLRGGPGGEKDELDVDALVCATGYDSMEPTGLLCALDEHCLRDEAGRLRMERDYRIVTTPDLPCGIYLQGGTEHTHGLSSSLLSNIAVRSGEIVDSILARSSGRNDKRSMYARAAGGVR</sequence>
<evidence type="ECO:0000256" key="3">
    <source>
        <dbReference type="ARBA" id="ARBA00007588"/>
    </source>
</evidence>
<evidence type="ECO:0000256" key="9">
    <source>
        <dbReference type="ARBA" id="ARBA00023002"/>
    </source>
</evidence>
<evidence type="ECO:0000256" key="5">
    <source>
        <dbReference type="ARBA" id="ARBA00016406"/>
    </source>
</evidence>
<keyword evidence="8" id="KW-0521">NADP</keyword>
<keyword evidence="17" id="KW-1185">Reference proteome</keyword>
<comment type="similarity">
    <text evidence="3">Belongs to the lysine N(6)-hydroxylase/L-ornithine N(5)-oxygenase family.</text>
</comment>
<name>A0A6M1LA91_9ACTN</name>
<evidence type="ECO:0000256" key="8">
    <source>
        <dbReference type="ARBA" id="ARBA00022857"/>
    </source>
</evidence>
<comment type="cofactor">
    <cofactor evidence="1">
        <name>FAD</name>
        <dbReference type="ChEBI" id="CHEBI:57692"/>
    </cofactor>
</comment>
<organism evidence="16 17">
    <name type="scientific">Verrucosispora sioxanthis</name>
    <dbReference type="NCBI Taxonomy" id="2499994"/>
    <lineage>
        <taxon>Bacteria</taxon>
        <taxon>Bacillati</taxon>
        <taxon>Actinomycetota</taxon>
        <taxon>Actinomycetes</taxon>
        <taxon>Micromonosporales</taxon>
        <taxon>Micromonosporaceae</taxon>
        <taxon>Micromonospora</taxon>
    </lineage>
</organism>
<comment type="caution">
    <text evidence="16">The sequence shown here is derived from an EMBL/GenBank/DDBJ whole genome shotgun (WGS) entry which is preliminary data.</text>
</comment>
<evidence type="ECO:0000256" key="2">
    <source>
        <dbReference type="ARBA" id="ARBA00004924"/>
    </source>
</evidence>
<evidence type="ECO:0000256" key="14">
    <source>
        <dbReference type="ARBA" id="ARBA00032738"/>
    </source>
</evidence>
<evidence type="ECO:0000313" key="16">
    <source>
        <dbReference type="EMBL" id="NGM15218.1"/>
    </source>
</evidence>
<evidence type="ECO:0000256" key="7">
    <source>
        <dbReference type="ARBA" id="ARBA00022827"/>
    </source>
</evidence>
<evidence type="ECO:0000256" key="4">
    <source>
        <dbReference type="ARBA" id="ARBA00013076"/>
    </source>
</evidence>
<evidence type="ECO:0000256" key="11">
    <source>
        <dbReference type="ARBA" id="ARBA00029939"/>
    </source>
</evidence>
<evidence type="ECO:0000256" key="10">
    <source>
        <dbReference type="ARBA" id="ARBA00023033"/>
    </source>
</evidence>
<keyword evidence="10" id="KW-0503">Monooxygenase</keyword>
<dbReference type="SUPFAM" id="SSF51905">
    <property type="entry name" value="FAD/NAD(P)-binding domain"/>
    <property type="match status" value="2"/>
</dbReference>
<evidence type="ECO:0000256" key="1">
    <source>
        <dbReference type="ARBA" id="ARBA00001974"/>
    </source>
</evidence>
<dbReference type="EMBL" id="SAIY01000008">
    <property type="protein sequence ID" value="NGM15218.1"/>
    <property type="molecule type" value="Genomic_DNA"/>
</dbReference>
<dbReference type="InterPro" id="IPR036188">
    <property type="entry name" value="FAD/NAD-bd_sf"/>
</dbReference>
<dbReference type="InterPro" id="IPR025700">
    <property type="entry name" value="Lys/Orn_oxygenase"/>
</dbReference>
<dbReference type="PRINTS" id="PR00368">
    <property type="entry name" value="FADPNR"/>
</dbReference>
<dbReference type="GO" id="GO:0047091">
    <property type="term" value="F:L-lysine 6-monooxygenase (NADPH) activity"/>
    <property type="evidence" value="ECO:0007669"/>
    <property type="project" value="UniProtKB-EC"/>
</dbReference>
<evidence type="ECO:0000256" key="15">
    <source>
        <dbReference type="ARBA" id="ARBA00048407"/>
    </source>
</evidence>
<dbReference type="RefSeq" id="WP_164449067.1">
    <property type="nucleotide sequence ID" value="NZ_SAIY01000008.1"/>
</dbReference>
<dbReference type="Gene3D" id="3.50.50.60">
    <property type="entry name" value="FAD/NAD(P)-binding domain"/>
    <property type="match status" value="1"/>
</dbReference>
<keyword evidence="9" id="KW-0560">Oxidoreductase</keyword>